<dbReference type="Proteomes" id="UP000652761">
    <property type="component" value="Unassembled WGS sequence"/>
</dbReference>
<accession>A0A843UZ25</accession>
<proteinExistence type="predicted"/>
<evidence type="ECO:0000313" key="1">
    <source>
        <dbReference type="EMBL" id="MQL87996.1"/>
    </source>
</evidence>
<gene>
    <name evidence="1" type="ORF">Taro_020542</name>
</gene>
<sequence>MSYLCLELLHSRLRPIQGLLQANFQVSSRRLGRRARPRIATRAYPRKGPYLALAWEGRDFLHEGGVLYLKHELRFKNSERSCDLERYRNNPQKTTELFSFGRPKEEKTMSRLNPLRGATTSTRPHHSLGTVNRRVNVVNRRPLHRQRESGGVREHPRDLVTTRKRDIHNRDGLGGRDSFWPTSGVSVAAVGVSACAPGQSCPSDLLVGNAAGWLAAFSDRK</sequence>
<dbReference type="EMBL" id="NMUH01001021">
    <property type="protein sequence ID" value="MQL87996.1"/>
    <property type="molecule type" value="Genomic_DNA"/>
</dbReference>
<protein>
    <submittedName>
        <fullName evidence="1">Uncharacterized protein</fullName>
    </submittedName>
</protein>
<reference evidence="1" key="1">
    <citation type="submission" date="2017-07" db="EMBL/GenBank/DDBJ databases">
        <title>Taro Niue Genome Assembly and Annotation.</title>
        <authorList>
            <person name="Atibalentja N."/>
            <person name="Keating K."/>
            <person name="Fields C.J."/>
        </authorList>
    </citation>
    <scope>NUCLEOTIDE SEQUENCE</scope>
    <source>
        <strain evidence="1">Niue_2</strain>
        <tissue evidence="1">Leaf</tissue>
    </source>
</reference>
<organism evidence="1 2">
    <name type="scientific">Colocasia esculenta</name>
    <name type="common">Wild taro</name>
    <name type="synonym">Arum esculentum</name>
    <dbReference type="NCBI Taxonomy" id="4460"/>
    <lineage>
        <taxon>Eukaryota</taxon>
        <taxon>Viridiplantae</taxon>
        <taxon>Streptophyta</taxon>
        <taxon>Embryophyta</taxon>
        <taxon>Tracheophyta</taxon>
        <taxon>Spermatophyta</taxon>
        <taxon>Magnoliopsida</taxon>
        <taxon>Liliopsida</taxon>
        <taxon>Araceae</taxon>
        <taxon>Aroideae</taxon>
        <taxon>Colocasieae</taxon>
        <taxon>Colocasia</taxon>
    </lineage>
</organism>
<dbReference type="AlphaFoldDB" id="A0A843UZ25"/>
<evidence type="ECO:0000313" key="2">
    <source>
        <dbReference type="Proteomes" id="UP000652761"/>
    </source>
</evidence>
<keyword evidence="2" id="KW-1185">Reference proteome</keyword>
<comment type="caution">
    <text evidence="1">The sequence shown here is derived from an EMBL/GenBank/DDBJ whole genome shotgun (WGS) entry which is preliminary data.</text>
</comment>
<name>A0A843UZ25_COLES</name>